<reference evidence="6 7" key="1">
    <citation type="submission" date="2018-01" db="EMBL/GenBank/DDBJ databases">
        <title>Whole genome sequencing of Histamine producing bacteria.</title>
        <authorList>
            <person name="Butler K."/>
        </authorList>
    </citation>
    <scope>NUCLEOTIDE SEQUENCE [LARGE SCALE GENOMIC DNA]</scope>
    <source>
        <strain evidence="6 7">DSM 100436</strain>
    </source>
</reference>
<comment type="cofactor">
    <cofactor evidence="1 4">
        <name>pyridoxal 5'-phosphate</name>
        <dbReference type="ChEBI" id="CHEBI:597326"/>
    </cofactor>
</comment>
<organism evidence="6 7">
    <name type="scientific">Photobacterium sanctipauli</name>
    <dbReference type="NCBI Taxonomy" id="1342794"/>
    <lineage>
        <taxon>Bacteria</taxon>
        <taxon>Pseudomonadati</taxon>
        <taxon>Pseudomonadota</taxon>
        <taxon>Gammaproteobacteria</taxon>
        <taxon>Vibrionales</taxon>
        <taxon>Vibrionaceae</taxon>
        <taxon>Photobacterium</taxon>
    </lineage>
</organism>
<evidence type="ECO:0000256" key="3">
    <source>
        <dbReference type="RuleBase" id="RU004075"/>
    </source>
</evidence>
<keyword evidence="2" id="KW-0663">Pyridoxal phosphate</keyword>
<dbReference type="InterPro" id="IPR015424">
    <property type="entry name" value="PyrdxlP-dep_Trfase"/>
</dbReference>
<dbReference type="InterPro" id="IPR015421">
    <property type="entry name" value="PyrdxlP-dep_Trfase_major"/>
</dbReference>
<comment type="caution">
    <text evidence="6">The sequence shown here is derived from an EMBL/GenBank/DDBJ whole genome shotgun (WGS) entry which is preliminary data.</text>
</comment>
<dbReference type="Pfam" id="PF00266">
    <property type="entry name" value="Aminotran_5"/>
    <property type="match status" value="1"/>
</dbReference>
<dbReference type="PROSITE" id="PS51318">
    <property type="entry name" value="TAT"/>
    <property type="match status" value="1"/>
</dbReference>
<evidence type="ECO:0000256" key="2">
    <source>
        <dbReference type="ARBA" id="ARBA00022898"/>
    </source>
</evidence>
<dbReference type="AlphaFoldDB" id="A0A2T3NVL6"/>
<gene>
    <name evidence="6" type="ORF">C9I98_09715</name>
</gene>
<evidence type="ECO:0000313" key="6">
    <source>
        <dbReference type="EMBL" id="PSW20316.1"/>
    </source>
</evidence>
<dbReference type="SUPFAM" id="SSF53383">
    <property type="entry name" value="PLP-dependent transferases"/>
    <property type="match status" value="1"/>
</dbReference>
<evidence type="ECO:0000256" key="4">
    <source>
        <dbReference type="RuleBase" id="RU004504"/>
    </source>
</evidence>
<accession>A0A2T3NVL6</accession>
<dbReference type="InterPro" id="IPR015422">
    <property type="entry name" value="PyrdxlP-dep_Trfase_small"/>
</dbReference>
<keyword evidence="6" id="KW-0808">Transferase</keyword>
<evidence type="ECO:0000256" key="1">
    <source>
        <dbReference type="ARBA" id="ARBA00001933"/>
    </source>
</evidence>
<comment type="similarity">
    <text evidence="3">Belongs to the class-V pyridoxal-phosphate-dependent aminotransferase family.</text>
</comment>
<dbReference type="InterPro" id="IPR006311">
    <property type="entry name" value="TAT_signal"/>
</dbReference>
<keyword evidence="6" id="KW-0032">Aminotransferase</keyword>
<dbReference type="Gene3D" id="3.40.640.10">
    <property type="entry name" value="Type I PLP-dependent aspartate aminotransferase-like (Major domain)"/>
    <property type="match status" value="1"/>
</dbReference>
<dbReference type="RefSeq" id="WP_036818572.1">
    <property type="nucleotide sequence ID" value="NZ_JGVO01000154.1"/>
</dbReference>
<sequence>MTDKNSNPDNPKRRSFIKTSASIALAGIGSSLVASKATASELDSDWIPGLSHSQSDRLFWQKVKRQFLLDKRTTYMNIGTTGSMPKHVLADYHDNNKTVAKYPWDMDGKFGSWPYVSEMVTDIAAGFGADPHEIILSRNTTDGMCSIINGLHFQPGDVILTTHHEHVAGTSPLNVVKQRFEVEVVEVQLPVYTGSEAVSDDDYVDAFAEALNNYDNVRLVVFSHITYKTGAKLPAKRLCELAKNYKVPTLVDGAHTIGMLDLDFHDLDCDFYAGSGHKWQCGPGGTGILYVRDDAKRLDQYWYDRPNPLWLINSSLSHADYLGKQLQMQYIGNDNYPAKQALADSCKMWDDIGRAKIEERVLYLGSLCKLLLAEALPSAYVFSPNVESLSSGLTTFNPFGLEDGEKLTEFRDRLRNEYGYIIRTTSFKLYQDDAADSHALRISTHLFHDETDVEGLVKAIKNLYQDMS</sequence>
<dbReference type="InterPro" id="IPR000192">
    <property type="entry name" value="Aminotrans_V_dom"/>
</dbReference>
<protein>
    <submittedName>
        <fullName evidence="6">Aminotransferase class V-fold PLP-dependent enzyme</fullName>
    </submittedName>
</protein>
<dbReference type="GO" id="GO:0008483">
    <property type="term" value="F:transaminase activity"/>
    <property type="evidence" value="ECO:0007669"/>
    <property type="project" value="UniProtKB-KW"/>
</dbReference>
<dbReference type="EMBL" id="PYMA01000004">
    <property type="protein sequence ID" value="PSW20316.1"/>
    <property type="molecule type" value="Genomic_DNA"/>
</dbReference>
<dbReference type="Proteomes" id="UP000241771">
    <property type="component" value="Unassembled WGS sequence"/>
</dbReference>
<dbReference type="PANTHER" id="PTHR43092:SF6">
    <property type="entry name" value="BLR1280 PROTEIN"/>
    <property type="match status" value="1"/>
</dbReference>
<dbReference type="Gene3D" id="3.90.1150.10">
    <property type="entry name" value="Aspartate Aminotransferase, domain 1"/>
    <property type="match status" value="1"/>
</dbReference>
<dbReference type="OrthoDB" id="9764293at2"/>
<feature type="domain" description="Aminotransferase class V" evidence="5">
    <location>
        <begin position="118"/>
        <end position="402"/>
    </location>
</feature>
<dbReference type="PANTHER" id="PTHR43092">
    <property type="entry name" value="L-CYSTEINE DESULFHYDRASE"/>
    <property type="match status" value="1"/>
</dbReference>
<dbReference type="PROSITE" id="PS00595">
    <property type="entry name" value="AA_TRANSFER_CLASS_5"/>
    <property type="match status" value="1"/>
</dbReference>
<keyword evidence="7" id="KW-1185">Reference proteome</keyword>
<name>A0A2T3NVL6_9GAMM</name>
<dbReference type="InterPro" id="IPR020578">
    <property type="entry name" value="Aminotrans_V_PyrdxlP_BS"/>
</dbReference>
<proteinExistence type="inferred from homology"/>
<evidence type="ECO:0000259" key="5">
    <source>
        <dbReference type="Pfam" id="PF00266"/>
    </source>
</evidence>
<evidence type="ECO:0000313" key="7">
    <source>
        <dbReference type="Proteomes" id="UP000241771"/>
    </source>
</evidence>